<organism evidence="1 2">
    <name type="scientific">Sphingomonas parapaucimobilis NBRC 15100</name>
    <dbReference type="NCBI Taxonomy" id="1219049"/>
    <lineage>
        <taxon>Bacteria</taxon>
        <taxon>Pseudomonadati</taxon>
        <taxon>Pseudomonadota</taxon>
        <taxon>Alphaproteobacteria</taxon>
        <taxon>Sphingomonadales</taxon>
        <taxon>Sphingomonadaceae</taxon>
        <taxon>Sphingomonas</taxon>
    </lineage>
</organism>
<dbReference type="eggNOG" id="ENOG5030P0P">
    <property type="taxonomic scope" value="Bacteria"/>
</dbReference>
<evidence type="ECO:0000313" key="2">
    <source>
        <dbReference type="Proteomes" id="UP000032305"/>
    </source>
</evidence>
<dbReference type="Proteomes" id="UP000032305">
    <property type="component" value="Unassembled WGS sequence"/>
</dbReference>
<keyword evidence="2" id="KW-1185">Reference proteome</keyword>
<reference evidence="1 2" key="1">
    <citation type="submission" date="2014-11" db="EMBL/GenBank/DDBJ databases">
        <title>Whole genome shotgun sequence of Sphingomonas parapaucimobilis NBRC 15100.</title>
        <authorList>
            <person name="Katano-Makiyama Y."/>
            <person name="Hosoyama A."/>
            <person name="Hashimoto M."/>
            <person name="Hosoyama Y."/>
            <person name="Noguchi M."/>
            <person name="Numata M."/>
            <person name="Tsuchikane K."/>
            <person name="Hirakata S."/>
            <person name="Uohara A."/>
            <person name="Shimodaira J."/>
            <person name="Ohji S."/>
            <person name="Ichikawa N."/>
            <person name="Kimura A."/>
            <person name="Yamazoe A."/>
            <person name="Fujita N."/>
        </authorList>
    </citation>
    <scope>NUCLEOTIDE SEQUENCE [LARGE SCALE GENOMIC DNA]</scope>
    <source>
        <strain evidence="1 2">NBRC 15100</strain>
    </source>
</reference>
<dbReference type="OrthoDB" id="10017951at2"/>
<name>A0A0A1W6I2_9SPHN</name>
<comment type="caution">
    <text evidence="1">The sequence shown here is derived from an EMBL/GenBank/DDBJ whole genome shotgun (WGS) entry which is preliminary data.</text>
</comment>
<sequence>MTLRPLTDDFAMRSADTTTPPHLVDRRAMLVELEEELDKRIRVYPGHVERRLMSREDAEHHIVVWRAIIADFHRDEAAAARRDGHGYAIDPAPYTHDFDARVRELRRELATRRNAYPKWIASPANPLTAETATRKLTRLDAVHWRYWMHLFAFDERGDPLDLTRLAHAAEREMLNRAAAWRDASARGGIPAAIAARWRNHWQVIVLLLREVRDGTPAWELVRPTDMPRLAATAWGVLDHYLTLGTAGDPAATARVAQLEPLFCWLDRLARQHAPLLRKEVA</sequence>
<proteinExistence type="predicted"/>
<protein>
    <submittedName>
        <fullName evidence="1">Uncharacterized protein</fullName>
    </submittedName>
</protein>
<gene>
    <name evidence="1" type="ORF">SP5_035_01430</name>
</gene>
<evidence type="ECO:0000313" key="1">
    <source>
        <dbReference type="EMBL" id="GAM00741.1"/>
    </source>
</evidence>
<dbReference type="EMBL" id="BBPI01000035">
    <property type="protein sequence ID" value="GAM00741.1"/>
    <property type="molecule type" value="Genomic_DNA"/>
</dbReference>
<dbReference type="RefSeq" id="WP_042486156.1">
    <property type="nucleotide sequence ID" value="NZ_BBPI01000035.1"/>
</dbReference>
<dbReference type="AlphaFoldDB" id="A0A0A1W6I2"/>
<accession>A0A0A1W6I2</accession>